<feature type="domain" description="Membrane transport protein MMPL" evidence="8">
    <location>
        <begin position="33"/>
        <end position="107"/>
    </location>
</feature>
<evidence type="ECO:0000256" key="6">
    <source>
        <dbReference type="SAM" id="MobiDB-lite"/>
    </source>
</evidence>
<organism evidence="9 10">
    <name type="scientific">Micromonospora fiedleri</name>
    <dbReference type="NCBI Taxonomy" id="1157498"/>
    <lineage>
        <taxon>Bacteria</taxon>
        <taxon>Bacillati</taxon>
        <taxon>Actinomycetota</taxon>
        <taxon>Actinomycetes</taxon>
        <taxon>Micromonosporales</taxon>
        <taxon>Micromonosporaceae</taxon>
        <taxon>Micromonospora</taxon>
    </lineage>
</organism>
<keyword evidence="10" id="KW-1185">Reference proteome</keyword>
<evidence type="ECO:0000313" key="9">
    <source>
        <dbReference type="EMBL" id="MBL6279227.1"/>
    </source>
</evidence>
<comment type="subcellular location">
    <subcellularLocation>
        <location evidence="1">Cell membrane</location>
        <topology evidence="1">Multi-pass membrane protein</topology>
    </subcellularLocation>
</comment>
<evidence type="ECO:0000259" key="8">
    <source>
        <dbReference type="Pfam" id="PF03176"/>
    </source>
</evidence>
<keyword evidence="3 7" id="KW-0812">Transmembrane</keyword>
<keyword evidence="5 7" id="KW-0472">Membrane</keyword>
<dbReference type="InterPro" id="IPR050545">
    <property type="entry name" value="Mycobact_MmpL"/>
</dbReference>
<reference evidence="9 10" key="1">
    <citation type="submission" date="2021-01" db="EMBL/GenBank/DDBJ databases">
        <title>Genome sequencing of Micromonospora fiedleri MG-37.</title>
        <authorList>
            <person name="Moreland P.E.J."/>
            <person name="Stach J.E.M."/>
        </authorList>
    </citation>
    <scope>NUCLEOTIDE SEQUENCE [LARGE SCALE GENOMIC DNA]</scope>
    <source>
        <strain evidence="9 10">MG-37</strain>
    </source>
</reference>
<dbReference type="Pfam" id="PF03176">
    <property type="entry name" value="MMPL"/>
    <property type="match status" value="1"/>
</dbReference>
<evidence type="ECO:0000256" key="4">
    <source>
        <dbReference type="ARBA" id="ARBA00022989"/>
    </source>
</evidence>
<protein>
    <submittedName>
        <fullName evidence="9">MMPL family transporter</fullName>
    </submittedName>
</protein>
<evidence type="ECO:0000256" key="3">
    <source>
        <dbReference type="ARBA" id="ARBA00022692"/>
    </source>
</evidence>
<feature type="compositionally biased region" description="Polar residues" evidence="6">
    <location>
        <begin position="19"/>
        <end position="34"/>
    </location>
</feature>
<evidence type="ECO:0000256" key="2">
    <source>
        <dbReference type="ARBA" id="ARBA00022475"/>
    </source>
</evidence>
<dbReference type="RefSeq" id="WP_203223566.1">
    <property type="nucleotide sequence ID" value="NZ_JAETXL010000009.1"/>
</dbReference>
<evidence type="ECO:0000256" key="7">
    <source>
        <dbReference type="SAM" id="Phobius"/>
    </source>
</evidence>
<dbReference type="EMBL" id="JAETXL010000009">
    <property type="protein sequence ID" value="MBL6279227.1"/>
    <property type="molecule type" value="Genomic_DNA"/>
</dbReference>
<gene>
    <name evidence="9" type="ORF">JMF97_24020</name>
</gene>
<keyword evidence="4 7" id="KW-1133">Transmembrane helix</keyword>
<feature type="region of interest" description="Disordered" evidence="6">
    <location>
        <begin position="1"/>
        <end position="37"/>
    </location>
</feature>
<dbReference type="SUPFAM" id="SSF82866">
    <property type="entry name" value="Multidrug efflux transporter AcrB transmembrane domain"/>
    <property type="match status" value="1"/>
</dbReference>
<feature type="transmembrane region" description="Helical" evidence="7">
    <location>
        <begin position="73"/>
        <end position="93"/>
    </location>
</feature>
<dbReference type="Gene3D" id="1.20.1640.10">
    <property type="entry name" value="Multidrug efflux transporter AcrB transmembrane domain"/>
    <property type="match status" value="1"/>
</dbReference>
<feature type="region of interest" description="Disordered" evidence="6">
    <location>
        <begin position="124"/>
        <end position="148"/>
    </location>
</feature>
<name>A0ABS1US91_9ACTN</name>
<accession>A0ABS1US91</accession>
<comment type="caution">
    <text evidence="9">The sequence shown here is derived from an EMBL/GenBank/DDBJ whole genome shotgun (WGS) entry which is preliminary data.</text>
</comment>
<dbReference type="PANTHER" id="PTHR33406">
    <property type="entry name" value="MEMBRANE PROTEIN MJ1562-RELATED"/>
    <property type="match status" value="1"/>
</dbReference>
<sequence>MTFRLRGSRSIDGRPRTTAGLSRTSPARPQSTGHPTAAMRGLAATARTITAAALIMVVVFAGFMTNADIVTKMIGVGLATAVALDATIVRLVLVPATMMLFGRANWWLPGWLDRLLPNLDRRRAPSGAPVDKGETDVADRPVEPVSAG</sequence>
<dbReference type="InterPro" id="IPR004869">
    <property type="entry name" value="MMPL_dom"/>
</dbReference>
<dbReference type="PANTHER" id="PTHR33406:SF13">
    <property type="entry name" value="MEMBRANE PROTEIN YDFJ"/>
    <property type="match status" value="1"/>
</dbReference>
<keyword evidence="2" id="KW-1003">Cell membrane</keyword>
<evidence type="ECO:0000256" key="1">
    <source>
        <dbReference type="ARBA" id="ARBA00004651"/>
    </source>
</evidence>
<feature type="transmembrane region" description="Helical" evidence="7">
    <location>
        <begin position="49"/>
        <end position="67"/>
    </location>
</feature>
<evidence type="ECO:0000313" key="10">
    <source>
        <dbReference type="Proteomes" id="UP000661193"/>
    </source>
</evidence>
<feature type="compositionally biased region" description="Basic and acidic residues" evidence="6">
    <location>
        <begin position="131"/>
        <end position="142"/>
    </location>
</feature>
<proteinExistence type="predicted"/>
<dbReference type="Proteomes" id="UP000661193">
    <property type="component" value="Unassembled WGS sequence"/>
</dbReference>
<evidence type="ECO:0000256" key="5">
    <source>
        <dbReference type="ARBA" id="ARBA00023136"/>
    </source>
</evidence>